<comment type="caution">
    <text evidence="1">The sequence shown here is derived from an EMBL/GenBank/DDBJ whole genome shotgun (WGS) entry which is preliminary data.</text>
</comment>
<accession>A0ACC0TZ04</accession>
<proteinExistence type="predicted"/>
<gene>
    <name evidence="1" type="ORF">F5148DRAFT_1230380</name>
</gene>
<organism evidence="1 2">
    <name type="scientific">Russula earlei</name>
    <dbReference type="NCBI Taxonomy" id="71964"/>
    <lineage>
        <taxon>Eukaryota</taxon>
        <taxon>Fungi</taxon>
        <taxon>Dikarya</taxon>
        <taxon>Basidiomycota</taxon>
        <taxon>Agaricomycotina</taxon>
        <taxon>Agaricomycetes</taxon>
        <taxon>Russulales</taxon>
        <taxon>Russulaceae</taxon>
        <taxon>Russula</taxon>
    </lineage>
</organism>
<protein>
    <submittedName>
        <fullName evidence="1">Peptidase C14, caspase domain-containing protein</fullName>
    </submittedName>
</protein>
<name>A0ACC0TZ04_9AGAM</name>
<sequence length="141" mass="16203">RDRHWSPHPLFRHSRCTGKRKALCVGINYTGQQNSLNGCVNDAQDIYQFLNEHHRYPHSDILLLTDHNPDPRSQPTRENLLNAMRWLVEDAQADDALFIHYSGHGGRMRDMDGDELDGFDEVIFPLDFRTAGIITDDVTTS</sequence>
<evidence type="ECO:0000313" key="1">
    <source>
        <dbReference type="EMBL" id="KAI9454193.1"/>
    </source>
</evidence>
<keyword evidence="2" id="KW-1185">Reference proteome</keyword>
<evidence type="ECO:0000313" key="2">
    <source>
        <dbReference type="Proteomes" id="UP001207468"/>
    </source>
</evidence>
<reference evidence="1" key="1">
    <citation type="submission" date="2021-03" db="EMBL/GenBank/DDBJ databases">
        <title>Evolutionary priming and transition to the ectomycorrhizal habit in an iconic lineage of mushroom-forming fungi: is preadaptation a requirement?</title>
        <authorList>
            <consortium name="DOE Joint Genome Institute"/>
            <person name="Looney B.P."/>
            <person name="Miyauchi S."/>
            <person name="Morin E."/>
            <person name="Drula E."/>
            <person name="Courty P.E."/>
            <person name="Chicoki N."/>
            <person name="Fauchery L."/>
            <person name="Kohler A."/>
            <person name="Kuo A."/>
            <person name="LaButti K."/>
            <person name="Pangilinan J."/>
            <person name="Lipzen A."/>
            <person name="Riley R."/>
            <person name="Andreopoulos W."/>
            <person name="He G."/>
            <person name="Johnson J."/>
            <person name="Barry K.W."/>
            <person name="Grigoriev I.V."/>
            <person name="Nagy L."/>
            <person name="Hibbett D."/>
            <person name="Henrissat B."/>
            <person name="Matheny P.B."/>
            <person name="Labbe J."/>
            <person name="Martin A.F."/>
        </authorList>
    </citation>
    <scope>NUCLEOTIDE SEQUENCE</scope>
    <source>
        <strain evidence="1">BPL698</strain>
    </source>
</reference>
<dbReference type="EMBL" id="JAGFNK010000280">
    <property type="protein sequence ID" value="KAI9454193.1"/>
    <property type="molecule type" value="Genomic_DNA"/>
</dbReference>
<feature type="non-terminal residue" evidence="1">
    <location>
        <position position="1"/>
    </location>
</feature>
<dbReference type="Proteomes" id="UP001207468">
    <property type="component" value="Unassembled WGS sequence"/>
</dbReference>